<dbReference type="PROSITE" id="PS50048">
    <property type="entry name" value="ZN2_CY6_FUNGAL_2"/>
    <property type="match status" value="1"/>
</dbReference>
<dbReference type="InterPro" id="IPR036864">
    <property type="entry name" value="Zn2-C6_fun-type_DNA-bd_sf"/>
</dbReference>
<dbReference type="InterPro" id="IPR007219">
    <property type="entry name" value="XnlR_reg_dom"/>
</dbReference>
<sequence length="533" mass="58673">MADRTSLASQVCWNCKNGKRKCTKELPSCARCAKLLLKCDYDWTAGNPPDPSAAQSKPSPASSIEAHTPPSLQSASRLLHSLSRGSPKSYGGEANIPSQVLSILIANGESVQSVTALYFRTIDVWLPIISPHKCIQRLENIAAENNPELSNLLLCMYLVTRQPGKSSGVKEMQTPVYFEAKTLLTTLTSSGNSSIEVIQAGLLLSLYEQGHGMIDVAQLTMSVCTRMAMKMKVALRAAPELQNTDFGRLWWGLVILDRHLNQILSPEEIQLTVGSSSDGVPSMELPVDDEAHAGLNRPITMRTISGISAESRPTTRLGPFCRASEAAHLLGKVLDLVARSSYTNEIDEEKSRALDTSLQVLAMNLMQLAVNGWEECCAAIGLTLSALLLLHERTWQLVRGSPGHDDRREIATMALSSATRMVIDISRRFHMDLAFIDLPALPLPATYAVYRASMLYIDFAGDEFMGVEWNSNMKSLRGTLEYFGKRWNVGKHYLDLIDRALVDKKQARALINPDLAGSHDNHELLQDMDISHG</sequence>
<dbReference type="PROSITE" id="PS00463">
    <property type="entry name" value="ZN2_CY6_FUNGAL_1"/>
    <property type="match status" value="1"/>
</dbReference>
<dbReference type="GO" id="GO:0003677">
    <property type="term" value="F:DNA binding"/>
    <property type="evidence" value="ECO:0007669"/>
    <property type="project" value="InterPro"/>
</dbReference>
<dbReference type="InterPro" id="IPR050815">
    <property type="entry name" value="TF_fung"/>
</dbReference>
<gene>
    <name evidence="8" type="ORF">L207DRAFT_93511</name>
</gene>
<dbReference type="CDD" id="cd00067">
    <property type="entry name" value="GAL4"/>
    <property type="match status" value="1"/>
</dbReference>
<dbReference type="InterPro" id="IPR001138">
    <property type="entry name" value="Zn2Cys6_DnaBD"/>
</dbReference>
<protein>
    <recommendedName>
        <fullName evidence="7">Zn(2)-C6 fungal-type domain-containing protein</fullName>
    </recommendedName>
</protein>
<evidence type="ECO:0000259" key="7">
    <source>
        <dbReference type="PROSITE" id="PS50048"/>
    </source>
</evidence>
<evidence type="ECO:0000256" key="5">
    <source>
        <dbReference type="ARBA" id="ARBA00023242"/>
    </source>
</evidence>
<name>A0A2J6REY2_HYAVF</name>
<dbReference type="GO" id="GO:0008270">
    <property type="term" value="F:zinc ion binding"/>
    <property type="evidence" value="ECO:0007669"/>
    <property type="project" value="InterPro"/>
</dbReference>
<dbReference type="Proteomes" id="UP000235786">
    <property type="component" value="Unassembled WGS sequence"/>
</dbReference>
<keyword evidence="9" id="KW-1185">Reference proteome</keyword>
<feature type="region of interest" description="Disordered" evidence="6">
    <location>
        <begin position="49"/>
        <end position="68"/>
    </location>
</feature>
<dbReference type="OrthoDB" id="3862662at2759"/>
<evidence type="ECO:0000256" key="3">
    <source>
        <dbReference type="ARBA" id="ARBA00023015"/>
    </source>
</evidence>
<dbReference type="CDD" id="cd12148">
    <property type="entry name" value="fungal_TF_MHR"/>
    <property type="match status" value="1"/>
</dbReference>
<proteinExistence type="predicted"/>
<dbReference type="PANTHER" id="PTHR47338">
    <property type="entry name" value="ZN(II)2CYS6 TRANSCRIPTION FACTOR (EUROFUNG)-RELATED"/>
    <property type="match status" value="1"/>
</dbReference>
<dbReference type="STRING" id="1149755.A0A2J6REY2"/>
<dbReference type="AlphaFoldDB" id="A0A2J6REY2"/>
<dbReference type="EMBL" id="KZ613950">
    <property type="protein sequence ID" value="PMD37077.1"/>
    <property type="molecule type" value="Genomic_DNA"/>
</dbReference>
<keyword evidence="5" id="KW-0539">Nucleus</keyword>
<evidence type="ECO:0000313" key="9">
    <source>
        <dbReference type="Proteomes" id="UP000235786"/>
    </source>
</evidence>
<keyword evidence="3" id="KW-0805">Transcription regulation</keyword>
<dbReference type="GO" id="GO:0005634">
    <property type="term" value="C:nucleus"/>
    <property type="evidence" value="ECO:0007669"/>
    <property type="project" value="UniProtKB-SubCell"/>
</dbReference>
<keyword evidence="2" id="KW-0479">Metal-binding</keyword>
<comment type="subcellular location">
    <subcellularLocation>
        <location evidence="1">Nucleus</location>
    </subcellularLocation>
</comment>
<evidence type="ECO:0000313" key="8">
    <source>
        <dbReference type="EMBL" id="PMD37077.1"/>
    </source>
</evidence>
<dbReference type="Pfam" id="PF04082">
    <property type="entry name" value="Fungal_trans"/>
    <property type="match status" value="1"/>
</dbReference>
<dbReference type="GO" id="GO:0006351">
    <property type="term" value="P:DNA-templated transcription"/>
    <property type="evidence" value="ECO:0007669"/>
    <property type="project" value="InterPro"/>
</dbReference>
<dbReference type="GO" id="GO:0000981">
    <property type="term" value="F:DNA-binding transcription factor activity, RNA polymerase II-specific"/>
    <property type="evidence" value="ECO:0007669"/>
    <property type="project" value="InterPro"/>
</dbReference>
<dbReference type="Gene3D" id="4.10.240.10">
    <property type="entry name" value="Zn(2)-C6 fungal-type DNA-binding domain"/>
    <property type="match status" value="1"/>
</dbReference>
<reference evidence="8 9" key="1">
    <citation type="submission" date="2016-04" db="EMBL/GenBank/DDBJ databases">
        <title>A degradative enzymes factory behind the ericoid mycorrhizal symbiosis.</title>
        <authorList>
            <consortium name="DOE Joint Genome Institute"/>
            <person name="Martino E."/>
            <person name="Morin E."/>
            <person name="Grelet G."/>
            <person name="Kuo A."/>
            <person name="Kohler A."/>
            <person name="Daghino S."/>
            <person name="Barry K."/>
            <person name="Choi C."/>
            <person name="Cichocki N."/>
            <person name="Clum A."/>
            <person name="Copeland A."/>
            <person name="Hainaut M."/>
            <person name="Haridas S."/>
            <person name="Labutti K."/>
            <person name="Lindquist E."/>
            <person name="Lipzen A."/>
            <person name="Khouja H.-R."/>
            <person name="Murat C."/>
            <person name="Ohm R."/>
            <person name="Olson A."/>
            <person name="Spatafora J."/>
            <person name="Veneault-Fourrey C."/>
            <person name="Henrissat B."/>
            <person name="Grigoriev I."/>
            <person name="Martin F."/>
            <person name="Perotto S."/>
        </authorList>
    </citation>
    <scope>NUCLEOTIDE SEQUENCE [LARGE SCALE GENOMIC DNA]</scope>
    <source>
        <strain evidence="8 9">F</strain>
    </source>
</reference>
<dbReference type="Pfam" id="PF00172">
    <property type="entry name" value="Zn_clus"/>
    <property type="match status" value="1"/>
</dbReference>
<evidence type="ECO:0000256" key="6">
    <source>
        <dbReference type="SAM" id="MobiDB-lite"/>
    </source>
</evidence>
<feature type="compositionally biased region" description="Low complexity" evidence="6">
    <location>
        <begin position="52"/>
        <end position="63"/>
    </location>
</feature>
<feature type="domain" description="Zn(2)-C6 fungal-type" evidence="7">
    <location>
        <begin position="11"/>
        <end position="41"/>
    </location>
</feature>
<evidence type="ECO:0000256" key="4">
    <source>
        <dbReference type="ARBA" id="ARBA00023163"/>
    </source>
</evidence>
<dbReference type="PANTHER" id="PTHR47338:SF20">
    <property type="entry name" value="ZN(II)2CYS6 TRANSCRIPTION FACTOR (EUROFUNG)"/>
    <property type="match status" value="1"/>
</dbReference>
<evidence type="ECO:0000256" key="2">
    <source>
        <dbReference type="ARBA" id="ARBA00022723"/>
    </source>
</evidence>
<dbReference type="SUPFAM" id="SSF57701">
    <property type="entry name" value="Zn2/Cys6 DNA-binding domain"/>
    <property type="match status" value="1"/>
</dbReference>
<dbReference type="SMART" id="SM00066">
    <property type="entry name" value="GAL4"/>
    <property type="match status" value="1"/>
</dbReference>
<evidence type="ECO:0000256" key="1">
    <source>
        <dbReference type="ARBA" id="ARBA00004123"/>
    </source>
</evidence>
<organism evidence="8 9">
    <name type="scientific">Hyaloscypha variabilis (strain UAMH 11265 / GT02V1 / F)</name>
    <name type="common">Meliniomyces variabilis</name>
    <dbReference type="NCBI Taxonomy" id="1149755"/>
    <lineage>
        <taxon>Eukaryota</taxon>
        <taxon>Fungi</taxon>
        <taxon>Dikarya</taxon>
        <taxon>Ascomycota</taxon>
        <taxon>Pezizomycotina</taxon>
        <taxon>Leotiomycetes</taxon>
        <taxon>Helotiales</taxon>
        <taxon>Hyaloscyphaceae</taxon>
        <taxon>Hyaloscypha</taxon>
        <taxon>Hyaloscypha variabilis</taxon>
    </lineage>
</organism>
<accession>A0A2J6REY2</accession>
<keyword evidence="4" id="KW-0804">Transcription</keyword>